<feature type="region of interest" description="Disordered" evidence="1">
    <location>
        <begin position="1"/>
        <end position="30"/>
    </location>
</feature>
<name>A0A2G1UP55_9GAMM</name>
<comment type="caution">
    <text evidence="2">The sequence shown here is derived from an EMBL/GenBank/DDBJ whole genome shotgun (WGS) entry which is preliminary data.</text>
</comment>
<proteinExistence type="predicted"/>
<evidence type="ECO:0000256" key="1">
    <source>
        <dbReference type="SAM" id="MobiDB-lite"/>
    </source>
</evidence>
<sequence>MSKKSPEESGNYTKKALPLEADAASRGVQRLTDQEKLELRRDMMESSAWAKEELARRRKKQGERS</sequence>
<gene>
    <name evidence="2" type="ORF">CLH61_04115</name>
</gene>
<organism evidence="2 3">
    <name type="scientific">Marinobacter profundi</name>
    <dbReference type="NCBI Taxonomy" id="2666256"/>
    <lineage>
        <taxon>Bacteria</taxon>
        <taxon>Pseudomonadati</taxon>
        <taxon>Pseudomonadota</taxon>
        <taxon>Gammaproteobacteria</taxon>
        <taxon>Pseudomonadales</taxon>
        <taxon>Marinobacteraceae</taxon>
        <taxon>Marinobacter</taxon>
    </lineage>
</organism>
<feature type="region of interest" description="Disordered" evidence="1">
    <location>
        <begin position="44"/>
        <end position="65"/>
    </location>
</feature>
<reference evidence="2 3" key="1">
    <citation type="submission" date="2017-09" db="EMBL/GenBank/DDBJ databases">
        <title>The draft genome sequences of Marinobacter sp. PWS21.</title>
        <authorList>
            <person name="Cao J."/>
        </authorList>
    </citation>
    <scope>NUCLEOTIDE SEQUENCE [LARGE SCALE GENOMIC DNA]</scope>
    <source>
        <strain evidence="2 3">PWS21</strain>
    </source>
</reference>
<dbReference type="AlphaFoldDB" id="A0A2G1UP55"/>
<evidence type="ECO:0000313" key="2">
    <source>
        <dbReference type="EMBL" id="PHQ16274.1"/>
    </source>
</evidence>
<protein>
    <submittedName>
        <fullName evidence="2">Uncharacterized protein</fullName>
    </submittedName>
</protein>
<dbReference type="EMBL" id="NTFH01000004">
    <property type="protein sequence ID" value="PHQ16274.1"/>
    <property type="molecule type" value="Genomic_DNA"/>
</dbReference>
<dbReference type="RefSeq" id="WP_099613440.1">
    <property type="nucleotide sequence ID" value="NZ_KZ319368.1"/>
</dbReference>
<feature type="compositionally biased region" description="Basic and acidic residues" evidence="1">
    <location>
        <begin position="44"/>
        <end position="55"/>
    </location>
</feature>
<dbReference type="Proteomes" id="UP000231409">
    <property type="component" value="Unassembled WGS sequence"/>
</dbReference>
<keyword evidence="3" id="KW-1185">Reference proteome</keyword>
<evidence type="ECO:0000313" key="3">
    <source>
        <dbReference type="Proteomes" id="UP000231409"/>
    </source>
</evidence>
<feature type="compositionally biased region" description="Basic residues" evidence="1">
    <location>
        <begin position="56"/>
        <end position="65"/>
    </location>
</feature>
<accession>A0A2G1UP55</accession>